<dbReference type="Proteomes" id="UP001152795">
    <property type="component" value="Unassembled WGS sequence"/>
</dbReference>
<gene>
    <name evidence="2" type="ORF">PACLA_8A004680</name>
</gene>
<evidence type="ECO:0000256" key="1">
    <source>
        <dbReference type="SAM" id="MobiDB-lite"/>
    </source>
</evidence>
<accession>A0A6S7KJZ8</accession>
<organism evidence="2 3">
    <name type="scientific">Paramuricea clavata</name>
    <name type="common">Red gorgonian</name>
    <name type="synonym">Violescent sea-whip</name>
    <dbReference type="NCBI Taxonomy" id="317549"/>
    <lineage>
        <taxon>Eukaryota</taxon>
        <taxon>Metazoa</taxon>
        <taxon>Cnidaria</taxon>
        <taxon>Anthozoa</taxon>
        <taxon>Octocorallia</taxon>
        <taxon>Malacalcyonacea</taxon>
        <taxon>Plexauridae</taxon>
        <taxon>Paramuricea</taxon>
    </lineage>
</organism>
<name>A0A6S7KJZ8_PARCT</name>
<keyword evidence="3" id="KW-1185">Reference proteome</keyword>
<protein>
    <submittedName>
        <fullName evidence="2">Uncharacterized protein</fullName>
    </submittedName>
</protein>
<dbReference type="EMBL" id="CACRXK020031728">
    <property type="protein sequence ID" value="CAB4043184.1"/>
    <property type="molecule type" value="Genomic_DNA"/>
</dbReference>
<evidence type="ECO:0000313" key="3">
    <source>
        <dbReference type="Proteomes" id="UP001152795"/>
    </source>
</evidence>
<evidence type="ECO:0000313" key="2">
    <source>
        <dbReference type="EMBL" id="CAB4043184.1"/>
    </source>
</evidence>
<dbReference type="AlphaFoldDB" id="A0A6S7KJZ8"/>
<dbReference type="OrthoDB" id="5953220at2759"/>
<comment type="caution">
    <text evidence="2">The sequence shown here is derived from an EMBL/GenBank/DDBJ whole genome shotgun (WGS) entry which is preliminary data.</text>
</comment>
<feature type="compositionally biased region" description="Low complexity" evidence="1">
    <location>
        <begin position="231"/>
        <end position="256"/>
    </location>
</feature>
<proteinExistence type="predicted"/>
<feature type="compositionally biased region" description="Acidic residues" evidence="1">
    <location>
        <begin position="84"/>
        <end position="97"/>
    </location>
</feature>
<sequence>MAGEQLCGGGCGSKTKYRCITCNIYVCNRPLCGVAEENENAEGWMENSSVSYCNECFFRTPGLAKEPERPPIVADGLREQEHENSEDEEDEEDDYELSDLKNKKKKKNTGRRSLWDADYIDDMVDIIANSENFKKKLIFTNNKKATNSEVYKLVLKEIKKRHPSFSFTIQQMRNKFKWCVSMCKKVALTIQTATGIKRFVEEKGFSKWFDLLFPLIKSRDSCQPERAIEPSTSRPSSSASCSSSSGTSRVSSGTPTDEVENDEEKEEEATEKMFVPIRKKRKNNEAETIGKMLKIMETMVENDPTKDLLKFMKEDAERSRQTEQELFRLLTIQCQPPPLQHVPQPAFVPQNQYYQGSPQQCWGQAQQFSPQTTPERINTRHAPAFQEATKTYTTL</sequence>
<feature type="region of interest" description="Disordered" evidence="1">
    <location>
        <begin position="67"/>
        <end position="97"/>
    </location>
</feature>
<feature type="compositionally biased region" description="Acidic residues" evidence="1">
    <location>
        <begin position="257"/>
        <end position="269"/>
    </location>
</feature>
<reference evidence="2" key="1">
    <citation type="submission" date="2020-04" db="EMBL/GenBank/DDBJ databases">
        <authorList>
            <person name="Alioto T."/>
            <person name="Alioto T."/>
            <person name="Gomez Garrido J."/>
        </authorList>
    </citation>
    <scope>NUCLEOTIDE SEQUENCE</scope>
    <source>
        <strain evidence="2">A484AB</strain>
    </source>
</reference>
<feature type="region of interest" description="Disordered" evidence="1">
    <location>
        <begin position="224"/>
        <end position="276"/>
    </location>
</feature>